<dbReference type="Proteomes" id="UP000641137">
    <property type="component" value="Unassembled WGS sequence"/>
</dbReference>
<organism evidence="5 6">
    <name type="scientific">Limoniibacter endophyticus</name>
    <dbReference type="NCBI Taxonomy" id="1565040"/>
    <lineage>
        <taxon>Bacteria</taxon>
        <taxon>Pseudomonadati</taxon>
        <taxon>Pseudomonadota</taxon>
        <taxon>Alphaproteobacteria</taxon>
        <taxon>Hyphomicrobiales</taxon>
        <taxon>Bartonellaceae</taxon>
        <taxon>Limoniibacter</taxon>
    </lineage>
</organism>
<evidence type="ECO:0000313" key="6">
    <source>
        <dbReference type="Proteomes" id="UP000641137"/>
    </source>
</evidence>
<name>A0A8J3DMC8_9HYPH</name>
<protein>
    <submittedName>
        <fullName evidence="5">ATPase</fullName>
    </submittedName>
</protein>
<dbReference type="PANTHER" id="PTHR21013:SF10">
    <property type="entry name" value="ATP SYNTHASE MITOCHONDRIAL F1 COMPLEX ASSEMBLY FACTOR 2"/>
    <property type="match status" value="1"/>
</dbReference>
<accession>A0A8J3DMC8</accession>
<evidence type="ECO:0000256" key="4">
    <source>
        <dbReference type="SAM" id="MobiDB-lite"/>
    </source>
</evidence>
<proteinExistence type="inferred from homology"/>
<evidence type="ECO:0000256" key="2">
    <source>
        <dbReference type="ARBA" id="ARBA00022946"/>
    </source>
</evidence>
<comment type="caution">
    <text evidence="5">The sequence shown here is derived from an EMBL/GenBank/DDBJ whole genome shotgun (WGS) entry which is preliminary data.</text>
</comment>
<evidence type="ECO:0000313" key="5">
    <source>
        <dbReference type="EMBL" id="GHC63141.1"/>
    </source>
</evidence>
<evidence type="ECO:0000256" key="1">
    <source>
        <dbReference type="ARBA" id="ARBA00008231"/>
    </source>
</evidence>
<dbReference type="PANTHER" id="PTHR21013">
    <property type="entry name" value="ATP SYNTHASE MITOCHONDRIAL F1 COMPLEX ASSEMBLY FACTOR 2/ATP12 PROTEIN, MITOCHONDRIAL PRECURSOR"/>
    <property type="match status" value="1"/>
</dbReference>
<dbReference type="Gene3D" id="1.10.3580.10">
    <property type="entry name" value="ATP12 ATPase"/>
    <property type="match status" value="1"/>
</dbReference>
<reference evidence="5" key="2">
    <citation type="submission" date="2020-09" db="EMBL/GenBank/DDBJ databases">
        <authorList>
            <person name="Sun Q."/>
            <person name="Kim S."/>
        </authorList>
    </citation>
    <scope>NUCLEOTIDE SEQUENCE</scope>
    <source>
        <strain evidence="5">KCTC 42097</strain>
    </source>
</reference>
<comment type="similarity">
    <text evidence="1">Belongs to the ATP12 family.</text>
</comment>
<keyword evidence="2" id="KW-0809">Transit peptide</keyword>
<dbReference type="AlphaFoldDB" id="A0A8J3DMC8"/>
<keyword evidence="3" id="KW-0143">Chaperone</keyword>
<feature type="region of interest" description="Disordered" evidence="4">
    <location>
        <begin position="1"/>
        <end position="24"/>
    </location>
</feature>
<dbReference type="InterPro" id="IPR011419">
    <property type="entry name" value="ATP12_ATP_synth-F1-assembly"/>
</dbReference>
<dbReference type="Gene3D" id="3.30.2180.10">
    <property type="entry name" value="ATP12-like"/>
    <property type="match status" value="1"/>
</dbReference>
<dbReference type="InterPro" id="IPR042272">
    <property type="entry name" value="ATP12_ATP_synth-F1-assembly_N"/>
</dbReference>
<dbReference type="InterPro" id="IPR023335">
    <property type="entry name" value="ATP12_ortho_dom_sf"/>
</dbReference>
<dbReference type="EMBL" id="BMZO01000001">
    <property type="protein sequence ID" value="GHC63141.1"/>
    <property type="molecule type" value="Genomic_DNA"/>
</dbReference>
<dbReference type="Pfam" id="PF07542">
    <property type="entry name" value="ATP12"/>
    <property type="match status" value="1"/>
</dbReference>
<dbReference type="SUPFAM" id="SSF160909">
    <property type="entry name" value="ATP12-like"/>
    <property type="match status" value="1"/>
</dbReference>
<gene>
    <name evidence="5" type="ORF">GCM10010136_04720</name>
</gene>
<keyword evidence="6" id="KW-1185">Reference proteome</keyword>
<evidence type="ECO:0000256" key="3">
    <source>
        <dbReference type="ARBA" id="ARBA00023186"/>
    </source>
</evidence>
<sequence>MNNVKEENGVEPQGARGLEIEPRDNPMKKAQINMRAPLPKRFYKETSVARDEAGLYRVLLDGKPLRTPTKNLLALPSEAAAILVAEEFDAQKKEIDPSTMPVTRIVNSAIDGVSADVDGVVADLVRFSETDLLCYRAEGPDGLAVAQAKAWQPVLDWAAKALGAKLLVVEGIMHVAQPRETIAAIAAEINSLRDPFLLSCVHVMTTLTGSVMLGLAVANGRLSADEAFEAAHVDEDWNIRLWGEDAEAAERRAYKKGEMLAAARLYEALPGR</sequence>
<dbReference type="GO" id="GO:0043461">
    <property type="term" value="P:proton-transporting ATP synthase complex assembly"/>
    <property type="evidence" value="ECO:0007669"/>
    <property type="project" value="InterPro"/>
</dbReference>
<reference evidence="5" key="1">
    <citation type="journal article" date="2014" name="Int. J. Syst. Evol. Microbiol.">
        <title>Complete genome sequence of Corynebacterium casei LMG S-19264T (=DSM 44701T), isolated from a smear-ripened cheese.</title>
        <authorList>
            <consortium name="US DOE Joint Genome Institute (JGI-PGF)"/>
            <person name="Walter F."/>
            <person name="Albersmeier A."/>
            <person name="Kalinowski J."/>
            <person name="Ruckert C."/>
        </authorList>
    </citation>
    <scope>NUCLEOTIDE SEQUENCE</scope>
    <source>
        <strain evidence="5">KCTC 42097</strain>
    </source>
</reference>